<feature type="domain" description="GGDEF" evidence="10">
    <location>
        <begin position="394"/>
        <end position="524"/>
    </location>
</feature>
<keyword evidence="5 9" id="KW-0812">Transmembrane</keyword>
<dbReference type="SUPFAM" id="SSF55073">
    <property type="entry name" value="Nucleotide cyclase"/>
    <property type="match status" value="1"/>
</dbReference>
<dbReference type="PANTHER" id="PTHR45138">
    <property type="entry name" value="REGULATORY COMPONENTS OF SENSORY TRANSDUCTION SYSTEM"/>
    <property type="match status" value="1"/>
</dbReference>
<dbReference type="PANTHER" id="PTHR45138:SF9">
    <property type="entry name" value="DIGUANYLATE CYCLASE DGCM-RELATED"/>
    <property type="match status" value="1"/>
</dbReference>
<dbReference type="GO" id="GO:0043709">
    <property type="term" value="P:cell adhesion involved in single-species biofilm formation"/>
    <property type="evidence" value="ECO:0007669"/>
    <property type="project" value="TreeGrafter"/>
</dbReference>
<dbReference type="CDD" id="cd18773">
    <property type="entry name" value="PDC1_HK_sensor"/>
    <property type="match status" value="1"/>
</dbReference>
<evidence type="ECO:0000256" key="9">
    <source>
        <dbReference type="SAM" id="Phobius"/>
    </source>
</evidence>
<evidence type="ECO:0000259" key="10">
    <source>
        <dbReference type="PROSITE" id="PS50887"/>
    </source>
</evidence>
<comment type="subcellular location">
    <subcellularLocation>
        <location evidence="2">Cell membrane</location>
        <topology evidence="2">Multi-pass membrane protein</topology>
    </subcellularLocation>
</comment>
<dbReference type="GO" id="GO:0005886">
    <property type="term" value="C:plasma membrane"/>
    <property type="evidence" value="ECO:0007669"/>
    <property type="project" value="UniProtKB-SubCell"/>
</dbReference>
<keyword evidence="6 9" id="KW-1133">Transmembrane helix</keyword>
<proteinExistence type="predicted"/>
<evidence type="ECO:0000313" key="12">
    <source>
        <dbReference type="Proteomes" id="UP000246569"/>
    </source>
</evidence>
<dbReference type="InterPro" id="IPR000160">
    <property type="entry name" value="GGDEF_dom"/>
</dbReference>
<evidence type="ECO:0000313" key="11">
    <source>
        <dbReference type="EMBL" id="PWV61615.1"/>
    </source>
</evidence>
<evidence type="ECO:0000256" key="2">
    <source>
        <dbReference type="ARBA" id="ARBA00004651"/>
    </source>
</evidence>
<keyword evidence="4" id="KW-1003">Cell membrane</keyword>
<dbReference type="InterPro" id="IPR029151">
    <property type="entry name" value="Sensor-like_sf"/>
</dbReference>
<dbReference type="Pfam" id="PF02743">
    <property type="entry name" value="dCache_1"/>
    <property type="match status" value="1"/>
</dbReference>
<evidence type="ECO:0000256" key="4">
    <source>
        <dbReference type="ARBA" id="ARBA00022475"/>
    </source>
</evidence>
<dbReference type="EMBL" id="QGTJ01000005">
    <property type="protein sequence ID" value="PWV61615.1"/>
    <property type="molecule type" value="Genomic_DNA"/>
</dbReference>
<evidence type="ECO:0000256" key="6">
    <source>
        <dbReference type="ARBA" id="ARBA00022989"/>
    </source>
</evidence>
<accession>A0A317MV87</accession>
<dbReference type="InterPro" id="IPR033479">
    <property type="entry name" value="dCache_1"/>
</dbReference>
<dbReference type="Gene3D" id="3.30.450.20">
    <property type="entry name" value="PAS domain"/>
    <property type="match status" value="1"/>
</dbReference>
<dbReference type="RefSeq" id="WP_342774225.1">
    <property type="nucleotide sequence ID" value="NZ_QGTJ01000005.1"/>
</dbReference>
<dbReference type="Proteomes" id="UP000246569">
    <property type="component" value="Unassembled WGS sequence"/>
</dbReference>
<sequence length="530" mass="59031">MNRVLASVFRVDLHRLILLMAVSVALFTLANGLYASYRVQRQILIDNTLESNRAYAVKLAAITQNFLDEAHQQLAYSAAMAAGQFGSRERLQREAERLHRQSDNFNSVLFFDASGRVLVTAPETLPLRDQVLNTPGVSEALLERRLLVSQPYVSTLGNLLVFISAPVIDGTGRYLGLVGGTIYLKQQNVLHSLLGEQYYRDGSYLYVVDYTRRLLYHPEITRVGEQIGANQVIDAVLRGQVGQMSARNSQGTDMLAGYAAVPETGWGVVVQRPLHAALAPLDALMLDVLRNTLPLALLTMLFIWWFARLVSLPLQQLADHVRELEQPTVAGYIRGVHSWYFESAELKRALLVGIDLLHQRISQLARDVQLDPLTGLCNRRVSENVLATWQAEQRVFAAVFLDIDWFKQINDTYGHDIGDQVLQHLARLIRECTRDVDVLCRTGGEEFLILLPDITPDAALLIAERLCRQIARGTIDPVGQVTVSLGVAHCPFHASEAGAVLKAADRAMYQAKRSGRNRVAVARTVLHDIA</sequence>
<dbReference type="Pfam" id="PF00990">
    <property type="entry name" value="GGDEF"/>
    <property type="match status" value="1"/>
</dbReference>
<dbReference type="FunFam" id="3.30.70.270:FF:000001">
    <property type="entry name" value="Diguanylate cyclase domain protein"/>
    <property type="match status" value="1"/>
</dbReference>
<dbReference type="InterPro" id="IPR043128">
    <property type="entry name" value="Rev_trsase/Diguanyl_cyclase"/>
</dbReference>
<evidence type="ECO:0000256" key="3">
    <source>
        <dbReference type="ARBA" id="ARBA00012528"/>
    </source>
</evidence>
<dbReference type="EC" id="2.7.7.65" evidence="3"/>
<evidence type="ECO:0000256" key="1">
    <source>
        <dbReference type="ARBA" id="ARBA00001946"/>
    </source>
</evidence>
<name>A0A317MV87_9GAMM</name>
<comment type="caution">
    <text evidence="11">The sequence shown here is derived from an EMBL/GenBank/DDBJ whole genome shotgun (WGS) entry which is preliminary data.</text>
</comment>
<dbReference type="Gene3D" id="3.30.70.270">
    <property type="match status" value="1"/>
</dbReference>
<dbReference type="SMART" id="SM00267">
    <property type="entry name" value="GGDEF"/>
    <property type="match status" value="1"/>
</dbReference>
<dbReference type="GO" id="GO:0052621">
    <property type="term" value="F:diguanylate cyclase activity"/>
    <property type="evidence" value="ECO:0007669"/>
    <property type="project" value="UniProtKB-EC"/>
</dbReference>
<dbReference type="InterPro" id="IPR029787">
    <property type="entry name" value="Nucleotide_cyclase"/>
</dbReference>
<comment type="cofactor">
    <cofactor evidence="1">
        <name>Mg(2+)</name>
        <dbReference type="ChEBI" id="CHEBI:18420"/>
    </cofactor>
</comment>
<keyword evidence="12" id="KW-1185">Reference proteome</keyword>
<gene>
    <name evidence="11" type="ORF">C7443_10543</name>
</gene>
<dbReference type="GO" id="GO:1902201">
    <property type="term" value="P:negative regulation of bacterial-type flagellum-dependent cell motility"/>
    <property type="evidence" value="ECO:0007669"/>
    <property type="project" value="TreeGrafter"/>
</dbReference>
<protein>
    <recommendedName>
        <fullName evidence="3">diguanylate cyclase</fullName>
        <ecNumber evidence="3">2.7.7.65</ecNumber>
    </recommendedName>
</protein>
<dbReference type="CDD" id="cd18774">
    <property type="entry name" value="PDC2_HK_sensor"/>
    <property type="match status" value="1"/>
</dbReference>
<evidence type="ECO:0000256" key="7">
    <source>
        <dbReference type="ARBA" id="ARBA00023136"/>
    </source>
</evidence>
<organism evidence="11 12">
    <name type="scientific">Plasticicumulans acidivorans</name>
    <dbReference type="NCBI Taxonomy" id="886464"/>
    <lineage>
        <taxon>Bacteria</taxon>
        <taxon>Pseudomonadati</taxon>
        <taxon>Pseudomonadota</taxon>
        <taxon>Gammaproteobacteria</taxon>
        <taxon>Candidatus Competibacteraceae</taxon>
        <taxon>Plasticicumulans</taxon>
    </lineage>
</organism>
<dbReference type="InterPro" id="IPR050469">
    <property type="entry name" value="Diguanylate_Cyclase"/>
</dbReference>
<evidence type="ECO:0000256" key="5">
    <source>
        <dbReference type="ARBA" id="ARBA00022692"/>
    </source>
</evidence>
<keyword evidence="7 9" id="KW-0472">Membrane</keyword>
<dbReference type="AlphaFoldDB" id="A0A317MV87"/>
<dbReference type="CDD" id="cd01949">
    <property type="entry name" value="GGDEF"/>
    <property type="match status" value="1"/>
</dbReference>
<reference evidence="11 12" key="1">
    <citation type="submission" date="2018-05" db="EMBL/GenBank/DDBJ databases">
        <title>Genomic Encyclopedia of Type Strains, Phase IV (KMG-IV): sequencing the most valuable type-strain genomes for metagenomic binning, comparative biology and taxonomic classification.</title>
        <authorList>
            <person name="Goeker M."/>
        </authorList>
    </citation>
    <scope>NUCLEOTIDE SEQUENCE [LARGE SCALE GENOMIC DNA]</scope>
    <source>
        <strain evidence="11 12">DSM 23606</strain>
    </source>
</reference>
<evidence type="ECO:0000256" key="8">
    <source>
        <dbReference type="ARBA" id="ARBA00034247"/>
    </source>
</evidence>
<comment type="catalytic activity">
    <reaction evidence="8">
        <text>2 GTP = 3',3'-c-di-GMP + 2 diphosphate</text>
        <dbReference type="Rhea" id="RHEA:24898"/>
        <dbReference type="ChEBI" id="CHEBI:33019"/>
        <dbReference type="ChEBI" id="CHEBI:37565"/>
        <dbReference type="ChEBI" id="CHEBI:58805"/>
        <dbReference type="EC" id="2.7.7.65"/>
    </reaction>
</comment>
<feature type="transmembrane region" description="Helical" evidence="9">
    <location>
        <begin position="16"/>
        <end position="34"/>
    </location>
</feature>
<dbReference type="PROSITE" id="PS50887">
    <property type="entry name" value="GGDEF"/>
    <property type="match status" value="1"/>
</dbReference>
<dbReference type="NCBIfam" id="TIGR00254">
    <property type="entry name" value="GGDEF"/>
    <property type="match status" value="1"/>
</dbReference>
<dbReference type="SUPFAM" id="SSF103190">
    <property type="entry name" value="Sensory domain-like"/>
    <property type="match status" value="2"/>
</dbReference>